<dbReference type="AlphaFoldDB" id="A0A8J2LIM4"/>
<evidence type="ECO:0000313" key="1">
    <source>
        <dbReference type="EMBL" id="CAG7823639.1"/>
    </source>
</evidence>
<evidence type="ECO:0000313" key="2">
    <source>
        <dbReference type="Proteomes" id="UP000708208"/>
    </source>
</evidence>
<dbReference type="EMBL" id="CAJVCH010530162">
    <property type="protein sequence ID" value="CAG7823639.1"/>
    <property type="molecule type" value="Genomic_DNA"/>
</dbReference>
<name>A0A8J2LIM4_9HEXA</name>
<gene>
    <name evidence="1" type="ORF">AFUS01_LOCUS33841</name>
</gene>
<reference evidence="1" key="1">
    <citation type="submission" date="2021-06" db="EMBL/GenBank/DDBJ databases">
        <authorList>
            <person name="Hodson N. C."/>
            <person name="Mongue J. A."/>
            <person name="Jaron S. K."/>
        </authorList>
    </citation>
    <scope>NUCLEOTIDE SEQUENCE</scope>
</reference>
<protein>
    <submittedName>
        <fullName evidence="1">Uncharacterized protein</fullName>
    </submittedName>
</protein>
<keyword evidence="2" id="KW-1185">Reference proteome</keyword>
<dbReference type="Proteomes" id="UP000708208">
    <property type="component" value="Unassembled WGS sequence"/>
</dbReference>
<proteinExistence type="predicted"/>
<accession>A0A8J2LIM4</accession>
<sequence length="95" mass="10532">MLSALTPSQALHSYILSTPTPSTGSVLICIYSRHKYGYCVNIVGSCYKGPTEKKTTFDSSGAVGMIVEMRLKDLAFFPYDMRNDVSAERKLLDLM</sequence>
<organism evidence="1 2">
    <name type="scientific">Allacma fusca</name>
    <dbReference type="NCBI Taxonomy" id="39272"/>
    <lineage>
        <taxon>Eukaryota</taxon>
        <taxon>Metazoa</taxon>
        <taxon>Ecdysozoa</taxon>
        <taxon>Arthropoda</taxon>
        <taxon>Hexapoda</taxon>
        <taxon>Collembola</taxon>
        <taxon>Symphypleona</taxon>
        <taxon>Sminthuridae</taxon>
        <taxon>Allacma</taxon>
    </lineage>
</organism>
<comment type="caution">
    <text evidence="1">The sequence shown here is derived from an EMBL/GenBank/DDBJ whole genome shotgun (WGS) entry which is preliminary data.</text>
</comment>